<evidence type="ECO:0000313" key="4">
    <source>
        <dbReference type="EMBL" id="KAL3422012.1"/>
    </source>
</evidence>
<dbReference type="InterPro" id="IPR021765">
    <property type="entry name" value="UstYa-like"/>
</dbReference>
<feature type="transmembrane region" description="Helical" evidence="3">
    <location>
        <begin position="75"/>
        <end position="99"/>
    </location>
</feature>
<evidence type="ECO:0000313" key="5">
    <source>
        <dbReference type="Proteomes" id="UP001629113"/>
    </source>
</evidence>
<gene>
    <name evidence="4" type="ORF">PVAG01_06168</name>
</gene>
<evidence type="ECO:0000256" key="1">
    <source>
        <dbReference type="ARBA" id="ARBA00004685"/>
    </source>
</evidence>
<comment type="similarity">
    <text evidence="2">Belongs to the ustYa family.</text>
</comment>
<dbReference type="PANTHER" id="PTHR33365">
    <property type="entry name" value="YALI0B05434P"/>
    <property type="match status" value="1"/>
</dbReference>
<dbReference type="PANTHER" id="PTHR33365:SF4">
    <property type="entry name" value="CYCLOCHLOROTINE BIOSYNTHESIS PROTEIN O"/>
    <property type="match status" value="1"/>
</dbReference>
<keyword evidence="3" id="KW-0812">Transmembrane</keyword>
<sequence>MMDSKYEQSSTGEFGSEIKMDEESLLDHATRSISKKRPSKIYQTFVPSFSSRGWSSVENFGASFQSKLRQFRESITLRAVLFHLIFTITYTSIITFILIPRTQCQSLQKRKSVIYTPADIATVQEAKTISVKINETSNPYNGAPSPEVDQAWSDLFQHANIRVPKEELDRTGRSSVQLADGSGDYLGSLDVYHQLHCLKYIRHYVHQDYYTLGKTNVPNVEHVNHCIEMLRQIVMCKADTALMTYEWLPDFPGPWPNFGIQHEYIFDPQFLQHPKFGFSYAHLVGLPSSNKTE</sequence>
<comment type="caution">
    <text evidence="4">The sequence shown here is derived from an EMBL/GenBank/DDBJ whole genome shotgun (WGS) entry which is preliminary data.</text>
</comment>
<evidence type="ECO:0000256" key="2">
    <source>
        <dbReference type="ARBA" id="ARBA00035112"/>
    </source>
</evidence>
<comment type="pathway">
    <text evidence="1">Mycotoxin biosynthesis.</text>
</comment>
<proteinExistence type="inferred from homology"/>
<dbReference type="Pfam" id="PF11807">
    <property type="entry name" value="UstYa"/>
    <property type="match status" value="1"/>
</dbReference>
<keyword evidence="3" id="KW-1133">Transmembrane helix</keyword>
<protein>
    <recommendedName>
        <fullName evidence="6">Tat pathway signal sequence</fullName>
    </recommendedName>
</protein>
<dbReference type="EMBL" id="JBFCZG010000005">
    <property type="protein sequence ID" value="KAL3422012.1"/>
    <property type="molecule type" value="Genomic_DNA"/>
</dbReference>
<keyword evidence="3" id="KW-0472">Membrane</keyword>
<evidence type="ECO:0008006" key="6">
    <source>
        <dbReference type="Google" id="ProtNLM"/>
    </source>
</evidence>
<keyword evidence="5" id="KW-1185">Reference proteome</keyword>
<dbReference type="Proteomes" id="UP001629113">
    <property type="component" value="Unassembled WGS sequence"/>
</dbReference>
<name>A0ABR4PFC1_9HELO</name>
<reference evidence="4 5" key="1">
    <citation type="submission" date="2024-06" db="EMBL/GenBank/DDBJ databases">
        <title>Complete genome of Phlyctema vagabunda strain 19-DSS-EL-015.</title>
        <authorList>
            <person name="Fiorenzani C."/>
        </authorList>
    </citation>
    <scope>NUCLEOTIDE SEQUENCE [LARGE SCALE GENOMIC DNA]</scope>
    <source>
        <strain evidence="4 5">19-DSS-EL-015</strain>
    </source>
</reference>
<evidence type="ECO:0000256" key="3">
    <source>
        <dbReference type="SAM" id="Phobius"/>
    </source>
</evidence>
<accession>A0ABR4PFC1</accession>
<organism evidence="4 5">
    <name type="scientific">Phlyctema vagabunda</name>
    <dbReference type="NCBI Taxonomy" id="108571"/>
    <lineage>
        <taxon>Eukaryota</taxon>
        <taxon>Fungi</taxon>
        <taxon>Dikarya</taxon>
        <taxon>Ascomycota</taxon>
        <taxon>Pezizomycotina</taxon>
        <taxon>Leotiomycetes</taxon>
        <taxon>Helotiales</taxon>
        <taxon>Dermateaceae</taxon>
        <taxon>Phlyctema</taxon>
    </lineage>
</organism>